<evidence type="ECO:0000313" key="2">
    <source>
        <dbReference type="EMBL" id="EEH11201.1"/>
    </source>
</evidence>
<dbReference type="RefSeq" id="XP_045291681.1">
    <property type="nucleotide sequence ID" value="XM_045427706.1"/>
</dbReference>
<accession>C0NC10</accession>
<name>C0NC10_AJECG</name>
<evidence type="ECO:0000313" key="3">
    <source>
        <dbReference type="Proteomes" id="UP000001631"/>
    </source>
</evidence>
<dbReference type="Proteomes" id="UP000001631">
    <property type="component" value="Unassembled WGS sequence"/>
</dbReference>
<gene>
    <name evidence="2" type="ORF">HCBG_00656</name>
</gene>
<sequence length="106" mass="11893">MYDAVILHGHGSLFRVLLLFLPTNLQDTHAYRNHIVVFLVEGNPLGTQGNRSQGGRRWGLVRLVPGRYAGEERITPLDLLGVQVSYQHVCLPTRPSWTGAESRVVF</sequence>
<proteinExistence type="predicted"/>
<evidence type="ECO:0008006" key="4">
    <source>
        <dbReference type="Google" id="ProtNLM"/>
    </source>
</evidence>
<protein>
    <recommendedName>
        <fullName evidence="4">Secreted protein</fullName>
    </recommendedName>
</protein>
<evidence type="ECO:0000256" key="1">
    <source>
        <dbReference type="SAM" id="SignalP"/>
    </source>
</evidence>
<dbReference type="GeneID" id="69033673"/>
<dbReference type="InParanoid" id="C0NC10"/>
<feature type="chain" id="PRO_5002899589" description="Secreted protein" evidence="1">
    <location>
        <begin position="31"/>
        <end position="106"/>
    </location>
</feature>
<feature type="signal peptide" evidence="1">
    <location>
        <begin position="1"/>
        <end position="30"/>
    </location>
</feature>
<dbReference type="EMBL" id="GG663363">
    <property type="protein sequence ID" value="EEH11201.1"/>
    <property type="molecule type" value="Genomic_DNA"/>
</dbReference>
<keyword evidence="3" id="KW-1185">Reference proteome</keyword>
<organism evidence="2 3">
    <name type="scientific">Ajellomyces capsulatus (strain G186AR / H82 / ATCC MYA-2454 / RMSCC 2432)</name>
    <name type="common">Darling's disease fungus</name>
    <name type="synonym">Histoplasma capsulatum</name>
    <dbReference type="NCBI Taxonomy" id="447093"/>
    <lineage>
        <taxon>Eukaryota</taxon>
        <taxon>Fungi</taxon>
        <taxon>Dikarya</taxon>
        <taxon>Ascomycota</taxon>
        <taxon>Pezizomycotina</taxon>
        <taxon>Eurotiomycetes</taxon>
        <taxon>Eurotiomycetidae</taxon>
        <taxon>Onygenales</taxon>
        <taxon>Ajellomycetaceae</taxon>
        <taxon>Histoplasma</taxon>
    </lineage>
</organism>
<dbReference type="AlphaFoldDB" id="C0NC10"/>
<dbReference type="HOGENOM" id="CLU_2222441_0_0_1"/>
<keyword evidence="1" id="KW-0732">Signal</keyword>
<reference evidence="2" key="1">
    <citation type="submission" date="2009-02" db="EMBL/GenBank/DDBJ databases">
        <title>The Genome Sequence of Ajellomyces capsulatus strain G186AR.</title>
        <authorList>
            <consortium name="The Broad Institute Genome Sequencing Platform"/>
            <person name="Champion M."/>
            <person name="Cuomo C."/>
            <person name="Ma L.-J."/>
            <person name="Henn M.R."/>
            <person name="Sil A."/>
            <person name="Goldman B."/>
            <person name="Young S.K."/>
            <person name="Kodira C.D."/>
            <person name="Zeng Q."/>
            <person name="Koehrsen M."/>
            <person name="Alvarado L."/>
            <person name="Berlin A."/>
            <person name="Borenstein D."/>
            <person name="Chen Z."/>
            <person name="Engels R."/>
            <person name="Freedman E."/>
            <person name="Gellesch M."/>
            <person name="Goldberg J."/>
            <person name="Griggs A."/>
            <person name="Gujja S."/>
            <person name="Heiman D."/>
            <person name="Hepburn T."/>
            <person name="Howarth C."/>
            <person name="Jen D."/>
            <person name="Larson L."/>
            <person name="Lewis B."/>
            <person name="Mehta T."/>
            <person name="Park D."/>
            <person name="Pearson M."/>
            <person name="Roberts A."/>
            <person name="Saif S."/>
            <person name="Shea T."/>
            <person name="Shenoy N."/>
            <person name="Sisk P."/>
            <person name="Stolte C."/>
            <person name="Sykes S."/>
            <person name="Walk T."/>
            <person name="White J."/>
            <person name="Yandava C."/>
            <person name="Klein B."/>
            <person name="McEwen J.G."/>
            <person name="Puccia R."/>
            <person name="Goldman G.H."/>
            <person name="Felipe M.S."/>
            <person name="Nino-Vega G."/>
            <person name="San-Blas G."/>
            <person name="Taylor J."/>
            <person name="Mendoza L."/>
            <person name="Galagan J."/>
            <person name="Nusbaum C."/>
            <person name="Birren B."/>
        </authorList>
    </citation>
    <scope>NUCLEOTIDE SEQUENCE</scope>
    <source>
        <strain evidence="2">G186AR</strain>
    </source>
</reference>